<dbReference type="RefSeq" id="WP_231002794.1">
    <property type="nucleotide sequence ID" value="NZ_JAJNEC010000004.1"/>
</dbReference>
<keyword evidence="4" id="KW-1185">Reference proteome</keyword>
<dbReference type="Proteomes" id="UP001199816">
    <property type="component" value="Unassembled WGS sequence"/>
</dbReference>
<evidence type="ECO:0000259" key="2">
    <source>
        <dbReference type="Pfam" id="PF13229"/>
    </source>
</evidence>
<dbReference type="PANTHER" id="PTHR36453">
    <property type="entry name" value="SECRETED PROTEIN-RELATED"/>
    <property type="match status" value="1"/>
</dbReference>
<evidence type="ECO:0000313" key="4">
    <source>
        <dbReference type="Proteomes" id="UP001199816"/>
    </source>
</evidence>
<evidence type="ECO:0000256" key="1">
    <source>
        <dbReference type="SAM" id="MobiDB-lite"/>
    </source>
</evidence>
<feature type="domain" description="Right handed beta helix" evidence="2">
    <location>
        <begin position="112"/>
        <end position="273"/>
    </location>
</feature>
<dbReference type="InterPro" id="IPR006626">
    <property type="entry name" value="PbH1"/>
</dbReference>
<evidence type="ECO:0000313" key="3">
    <source>
        <dbReference type="EMBL" id="MCD2421889.1"/>
    </source>
</evidence>
<name>A0ABS8PLA9_9BACT</name>
<feature type="region of interest" description="Disordered" evidence="1">
    <location>
        <begin position="1"/>
        <end position="34"/>
    </location>
</feature>
<sequence length="508" mass="54632">MAGQQPGPSPFEGRPAVYYIAPDGSDANPGTSTSAPWKTLSKVNSVTFLPGDRILFKSGGVWNGTLQPRGSGTMKAKIVIDKYDGDTKPVIHGGGKTNGSSTLLLDKVSYWEVNNLEITNTVPDGLIYAATGIRVNGGSRSDSFCTNIRIKNCYVHDVNAATALQANYVKGTGGIILNGKLSDVWIQDCHIANCSVEGLRTTGFSDMEQRSKNIVFDNNLIENIYGDGIVMAQVSGGARVTNNTVYNACMTNDINFAGIWTVASTNTIVSRNEVYGMKGGGRNDGMAFDADGWDGPSATEGDVFEYNYSHDNNGGFFLFMSQANHITVRYNVSVNDVGKTGAKKLFLIQDSPNKDRFVYNNIFVLKNPVDKLFWEGSGAVFSNNIFYTTSTIAMLADKLPDARAHFNNNCFYPETVFAALNWGEAVRNSNFFEDPLLVNPLPGSGLETARGYTISAASPCRNAGMIIKNNGGADFLGTALPAGKPDVGAFQYIISGAGSSLKKAVNRR</sequence>
<organism evidence="3 4">
    <name type="scientific">Niabella pedocola</name>
    <dbReference type="NCBI Taxonomy" id="1752077"/>
    <lineage>
        <taxon>Bacteria</taxon>
        <taxon>Pseudomonadati</taxon>
        <taxon>Bacteroidota</taxon>
        <taxon>Chitinophagia</taxon>
        <taxon>Chitinophagales</taxon>
        <taxon>Chitinophagaceae</taxon>
        <taxon>Niabella</taxon>
    </lineage>
</organism>
<dbReference type="Pfam" id="PF13229">
    <property type="entry name" value="Beta_helix"/>
    <property type="match status" value="1"/>
</dbReference>
<dbReference type="InterPro" id="IPR039448">
    <property type="entry name" value="Beta_helix"/>
</dbReference>
<comment type="caution">
    <text evidence="3">The sequence shown here is derived from an EMBL/GenBank/DDBJ whole genome shotgun (WGS) entry which is preliminary data.</text>
</comment>
<dbReference type="SUPFAM" id="SSF51126">
    <property type="entry name" value="Pectin lyase-like"/>
    <property type="match status" value="1"/>
</dbReference>
<dbReference type="SMART" id="SM00710">
    <property type="entry name" value="PbH1"/>
    <property type="match status" value="5"/>
</dbReference>
<dbReference type="InterPro" id="IPR012334">
    <property type="entry name" value="Pectin_lyas_fold"/>
</dbReference>
<proteinExistence type="predicted"/>
<dbReference type="InterPro" id="IPR011050">
    <property type="entry name" value="Pectin_lyase_fold/virulence"/>
</dbReference>
<reference evidence="3 4" key="1">
    <citation type="submission" date="2021-11" db="EMBL/GenBank/DDBJ databases">
        <title>Genomic of Niabella pedocola.</title>
        <authorList>
            <person name="Wu T."/>
        </authorList>
    </citation>
    <scope>NUCLEOTIDE SEQUENCE [LARGE SCALE GENOMIC DNA]</scope>
    <source>
        <strain evidence="3 4">JCM 31011</strain>
    </source>
</reference>
<accession>A0ABS8PLA9</accession>
<dbReference type="EMBL" id="JAJNEC010000004">
    <property type="protein sequence ID" value="MCD2421889.1"/>
    <property type="molecule type" value="Genomic_DNA"/>
</dbReference>
<protein>
    <submittedName>
        <fullName evidence="3">Right-handed parallel beta-helix repeat-containing protein</fullName>
    </submittedName>
</protein>
<dbReference type="Gene3D" id="2.160.20.10">
    <property type="entry name" value="Single-stranded right-handed beta-helix, Pectin lyase-like"/>
    <property type="match status" value="1"/>
</dbReference>
<gene>
    <name evidence="3" type="ORF">LQ567_03890</name>
</gene>
<dbReference type="PANTHER" id="PTHR36453:SF1">
    <property type="entry name" value="RIGHT HANDED BETA HELIX DOMAIN-CONTAINING PROTEIN"/>
    <property type="match status" value="1"/>
</dbReference>